<dbReference type="AlphaFoldDB" id="A0ABD0LGA4"/>
<evidence type="ECO:0000313" key="2">
    <source>
        <dbReference type="Proteomes" id="UP001519460"/>
    </source>
</evidence>
<proteinExistence type="predicted"/>
<organism evidence="1 2">
    <name type="scientific">Batillaria attramentaria</name>
    <dbReference type="NCBI Taxonomy" id="370345"/>
    <lineage>
        <taxon>Eukaryota</taxon>
        <taxon>Metazoa</taxon>
        <taxon>Spiralia</taxon>
        <taxon>Lophotrochozoa</taxon>
        <taxon>Mollusca</taxon>
        <taxon>Gastropoda</taxon>
        <taxon>Caenogastropoda</taxon>
        <taxon>Sorbeoconcha</taxon>
        <taxon>Cerithioidea</taxon>
        <taxon>Batillariidae</taxon>
        <taxon>Batillaria</taxon>
    </lineage>
</organism>
<dbReference type="Proteomes" id="UP001519460">
    <property type="component" value="Unassembled WGS sequence"/>
</dbReference>
<name>A0ABD0LGA4_9CAEN</name>
<accession>A0ABD0LGA4</accession>
<keyword evidence="2" id="KW-1185">Reference proteome</keyword>
<comment type="caution">
    <text evidence="1">The sequence shown here is derived from an EMBL/GenBank/DDBJ whole genome shotgun (WGS) entry which is preliminary data.</text>
</comment>
<protein>
    <submittedName>
        <fullName evidence="1">Uncharacterized protein</fullName>
    </submittedName>
</protein>
<gene>
    <name evidence="1" type="ORF">BaRGS_00010528</name>
</gene>
<dbReference type="EMBL" id="JACVVK020000052">
    <property type="protein sequence ID" value="KAK7498268.1"/>
    <property type="molecule type" value="Genomic_DNA"/>
</dbReference>
<reference evidence="1 2" key="1">
    <citation type="journal article" date="2023" name="Sci. Data">
        <title>Genome assembly of the Korean intertidal mud-creeper Batillaria attramentaria.</title>
        <authorList>
            <person name="Patra A.K."/>
            <person name="Ho P.T."/>
            <person name="Jun S."/>
            <person name="Lee S.J."/>
            <person name="Kim Y."/>
            <person name="Won Y.J."/>
        </authorList>
    </citation>
    <scope>NUCLEOTIDE SEQUENCE [LARGE SCALE GENOMIC DNA]</scope>
    <source>
        <strain evidence="1">Wonlab-2016</strain>
    </source>
</reference>
<sequence>MEFQLRLSQYGVICAGNDHLHYRLFSHESDKPAQRNDFIERKGGGVSLPLTVAWWYQAVGCFELSLPAVMDKQSLGWVGRGEEGLQPNGGLNDKFWVD</sequence>
<evidence type="ECO:0000313" key="1">
    <source>
        <dbReference type="EMBL" id="KAK7498268.1"/>
    </source>
</evidence>